<dbReference type="Proteomes" id="UP000054477">
    <property type="component" value="Unassembled WGS sequence"/>
</dbReference>
<dbReference type="EMBL" id="KN838668">
    <property type="protein sequence ID" value="KIJ98483.1"/>
    <property type="molecule type" value="Genomic_DNA"/>
</dbReference>
<name>A0A0C9XAN3_9AGAR</name>
<organism evidence="1 2">
    <name type="scientific">Laccaria amethystina LaAM-08-1</name>
    <dbReference type="NCBI Taxonomy" id="1095629"/>
    <lineage>
        <taxon>Eukaryota</taxon>
        <taxon>Fungi</taxon>
        <taxon>Dikarya</taxon>
        <taxon>Basidiomycota</taxon>
        <taxon>Agaricomycotina</taxon>
        <taxon>Agaricomycetes</taxon>
        <taxon>Agaricomycetidae</taxon>
        <taxon>Agaricales</taxon>
        <taxon>Agaricineae</taxon>
        <taxon>Hydnangiaceae</taxon>
        <taxon>Laccaria</taxon>
    </lineage>
</organism>
<reference evidence="2" key="2">
    <citation type="submission" date="2015-01" db="EMBL/GenBank/DDBJ databases">
        <title>Evolutionary Origins and Diversification of the Mycorrhizal Mutualists.</title>
        <authorList>
            <consortium name="DOE Joint Genome Institute"/>
            <consortium name="Mycorrhizal Genomics Consortium"/>
            <person name="Kohler A."/>
            <person name="Kuo A."/>
            <person name="Nagy L.G."/>
            <person name="Floudas D."/>
            <person name="Copeland A."/>
            <person name="Barry K.W."/>
            <person name="Cichocki N."/>
            <person name="Veneault-Fourrey C."/>
            <person name="LaButti K."/>
            <person name="Lindquist E.A."/>
            <person name="Lipzen A."/>
            <person name="Lundell T."/>
            <person name="Morin E."/>
            <person name="Murat C."/>
            <person name="Riley R."/>
            <person name="Ohm R."/>
            <person name="Sun H."/>
            <person name="Tunlid A."/>
            <person name="Henrissat B."/>
            <person name="Grigoriev I.V."/>
            <person name="Hibbett D.S."/>
            <person name="Martin F."/>
        </authorList>
    </citation>
    <scope>NUCLEOTIDE SEQUENCE [LARGE SCALE GENOMIC DNA]</scope>
    <source>
        <strain evidence="2">LaAM-08-1</strain>
    </source>
</reference>
<evidence type="ECO:0000313" key="2">
    <source>
        <dbReference type="Proteomes" id="UP000054477"/>
    </source>
</evidence>
<gene>
    <name evidence="1" type="ORF">K443DRAFT_208224</name>
</gene>
<protein>
    <submittedName>
        <fullName evidence="1">Uncharacterized protein</fullName>
    </submittedName>
</protein>
<reference evidence="1 2" key="1">
    <citation type="submission" date="2014-04" db="EMBL/GenBank/DDBJ databases">
        <authorList>
            <consortium name="DOE Joint Genome Institute"/>
            <person name="Kuo A."/>
            <person name="Kohler A."/>
            <person name="Nagy L.G."/>
            <person name="Floudas D."/>
            <person name="Copeland A."/>
            <person name="Barry K.W."/>
            <person name="Cichocki N."/>
            <person name="Veneault-Fourrey C."/>
            <person name="LaButti K."/>
            <person name="Lindquist E.A."/>
            <person name="Lipzen A."/>
            <person name="Lundell T."/>
            <person name="Morin E."/>
            <person name="Murat C."/>
            <person name="Sun H."/>
            <person name="Tunlid A."/>
            <person name="Henrissat B."/>
            <person name="Grigoriev I.V."/>
            <person name="Hibbett D.S."/>
            <person name="Martin F."/>
            <person name="Nordberg H.P."/>
            <person name="Cantor M.N."/>
            <person name="Hua S.X."/>
        </authorList>
    </citation>
    <scope>NUCLEOTIDE SEQUENCE [LARGE SCALE GENOMIC DNA]</scope>
    <source>
        <strain evidence="1 2">LaAM-08-1</strain>
    </source>
</reference>
<evidence type="ECO:0000313" key="1">
    <source>
        <dbReference type="EMBL" id="KIJ98483.1"/>
    </source>
</evidence>
<dbReference type="HOGENOM" id="CLU_1907025_0_0_1"/>
<proteinExistence type="predicted"/>
<sequence length="133" mass="14992">MYWFQKSFWPFLLDYSRQRTSIVALPRFLPSFTPTGLCFDSLMIGMHASCCALSIRRFSTKNISIDILLGLALTRLSSNMSGLLHVLKTGQAGTHLESLSDFILGRLFFLSFSGWSCHRGCRSAYWLGLEAVV</sequence>
<accession>A0A0C9XAN3</accession>
<dbReference type="AlphaFoldDB" id="A0A0C9XAN3"/>
<keyword evidence="2" id="KW-1185">Reference proteome</keyword>